<sequence length="135" mass="14630">MPRSRRKIVRRHPHWIEWTTGLLSTALVVTMTGMIVYHGVTAEDAAPDLSVTVTAQRQTMQGFALSFVVSNAGKKTAAGVPVTGRLLDGEGQAVETREVTIDYVPAQSQVEGTLLFSGNPRGYRVDLRASGYSDP</sequence>
<dbReference type="NCBIfam" id="TIGR02588">
    <property type="entry name" value="TIGR02588 family protein"/>
    <property type="match status" value="1"/>
</dbReference>
<dbReference type="RefSeq" id="WP_231816238.1">
    <property type="nucleotide sequence ID" value="NZ_JAJOZR010000013.1"/>
</dbReference>
<proteinExistence type="predicted"/>
<evidence type="ECO:0000313" key="3">
    <source>
        <dbReference type="Proteomes" id="UP001139089"/>
    </source>
</evidence>
<feature type="transmembrane region" description="Helical" evidence="1">
    <location>
        <begin position="21"/>
        <end position="40"/>
    </location>
</feature>
<dbReference type="AlphaFoldDB" id="A0A9X1T8V2"/>
<keyword evidence="3" id="KW-1185">Reference proteome</keyword>
<organism evidence="2 3">
    <name type="scientific">Rhizobium quercicola</name>
    <dbReference type="NCBI Taxonomy" id="2901226"/>
    <lineage>
        <taxon>Bacteria</taxon>
        <taxon>Pseudomonadati</taxon>
        <taxon>Pseudomonadota</taxon>
        <taxon>Alphaproteobacteria</taxon>
        <taxon>Hyphomicrobiales</taxon>
        <taxon>Rhizobiaceae</taxon>
        <taxon>Rhizobium/Agrobacterium group</taxon>
        <taxon>Rhizobium</taxon>
    </lineage>
</organism>
<dbReference type="Proteomes" id="UP001139089">
    <property type="component" value="Unassembled WGS sequence"/>
</dbReference>
<dbReference type="InterPro" id="IPR013417">
    <property type="entry name" value="CHP02588"/>
</dbReference>
<evidence type="ECO:0000256" key="1">
    <source>
        <dbReference type="SAM" id="Phobius"/>
    </source>
</evidence>
<gene>
    <name evidence="2" type="ORF">LRX75_19025</name>
</gene>
<reference evidence="2" key="1">
    <citation type="submission" date="2021-12" db="EMBL/GenBank/DDBJ databases">
        <authorList>
            <person name="Li Y."/>
        </authorList>
    </citation>
    <scope>NUCLEOTIDE SEQUENCE</scope>
    <source>
        <strain evidence="2">DKSPLA3</strain>
    </source>
</reference>
<comment type="caution">
    <text evidence="2">The sequence shown here is derived from an EMBL/GenBank/DDBJ whole genome shotgun (WGS) entry which is preliminary data.</text>
</comment>
<keyword evidence="1" id="KW-0472">Membrane</keyword>
<dbReference type="EMBL" id="JAJOZR010000013">
    <property type="protein sequence ID" value="MCD7111133.1"/>
    <property type="molecule type" value="Genomic_DNA"/>
</dbReference>
<keyword evidence="1" id="KW-0812">Transmembrane</keyword>
<evidence type="ECO:0000313" key="2">
    <source>
        <dbReference type="EMBL" id="MCD7111133.1"/>
    </source>
</evidence>
<keyword evidence="1" id="KW-1133">Transmembrane helix</keyword>
<name>A0A9X1T8V2_9HYPH</name>
<protein>
    <submittedName>
        <fullName evidence="2">TIGR02588 family protein</fullName>
    </submittedName>
</protein>
<accession>A0A9X1T8V2</accession>